<proteinExistence type="predicted"/>
<protein>
    <recommendedName>
        <fullName evidence="4">Head-tail joining protein</fullName>
    </recommendedName>
</protein>
<evidence type="ECO:0008006" key="4">
    <source>
        <dbReference type="Google" id="ProtNLM"/>
    </source>
</evidence>
<dbReference type="RefSeq" id="YP_010739556.1">
    <property type="nucleotide sequence ID" value="NC_073042.1"/>
</dbReference>
<accession>A0A288WG30</accession>
<dbReference type="Pfam" id="PF04883">
    <property type="entry name" value="HK97-gp10_like"/>
    <property type="match status" value="1"/>
</dbReference>
<dbReference type="KEGG" id="vg:79586947"/>
<dbReference type="GeneID" id="79586947"/>
<organism evidence="2 3">
    <name type="scientific">Bacillus phage Carmel_SA</name>
    <dbReference type="NCBI Taxonomy" id="1983578"/>
    <lineage>
        <taxon>Viruses</taxon>
        <taxon>Duplodnaviria</taxon>
        <taxon>Heunggongvirae</taxon>
        <taxon>Uroviricota</taxon>
        <taxon>Caudoviricetes</taxon>
        <taxon>Wbetavirus</taxon>
        <taxon>Wbetavirus carmel</taxon>
    </lineage>
</organism>
<evidence type="ECO:0000313" key="2">
    <source>
        <dbReference type="EMBL" id="ARW58539.1"/>
    </source>
</evidence>
<evidence type="ECO:0000256" key="1">
    <source>
        <dbReference type="SAM" id="MobiDB-lite"/>
    </source>
</evidence>
<dbReference type="EMBL" id="KY963371">
    <property type="protein sequence ID" value="ARW58539.1"/>
    <property type="molecule type" value="Genomic_DNA"/>
</dbReference>
<evidence type="ECO:0000313" key="3">
    <source>
        <dbReference type="Proteomes" id="UP000223221"/>
    </source>
</evidence>
<dbReference type="NCBIfam" id="TIGR01725">
    <property type="entry name" value="phge_HK97_gp10"/>
    <property type="match status" value="1"/>
</dbReference>
<name>A0A288WG30_9CAUD</name>
<sequence>MADGIDLDLLGFDRLVTELDQMGLRGEKIEDKALAAGGEPIRKAIAERAPRSPSPKKRSKSEPWRTGQHGADQIKVTKAKLEGGIKTVKIGLNKADRSPWFYLKFHEWGTSKMPAHPFIEPGFNASKAEAVRTMTDILKNEMRLNL</sequence>
<dbReference type="Proteomes" id="UP000223221">
    <property type="component" value="Segment"/>
</dbReference>
<reference evidence="2 3" key="1">
    <citation type="submission" date="2017-04" db="EMBL/GenBank/DDBJ databases">
        <title>Bacillus anthracis phage Complete Genome.</title>
        <authorList>
            <person name="Alkalay S."/>
            <person name="Coppenhagen-Glazer S."/>
            <person name="Hazan R."/>
        </authorList>
    </citation>
    <scope>NUCLEOTIDE SEQUENCE [LARGE SCALE GENOMIC DNA]</scope>
</reference>
<dbReference type="InterPro" id="IPR010064">
    <property type="entry name" value="HK97-gp10_tail"/>
</dbReference>
<feature type="region of interest" description="Disordered" evidence="1">
    <location>
        <begin position="42"/>
        <end position="73"/>
    </location>
</feature>
<keyword evidence="3" id="KW-1185">Reference proteome</keyword>